<sequence>MYEPHIIENVNHIESIDGSDGSEQDLENPARKYPSGKEGARGNLGSFVKDLENPARKYPSEREGARGDEKLLSEMAEEYTMFNYHLHKNFGNWQVAKNIISHSVSDKNNTEFFWDSLDGLLLQESDDFKNITRVIYKNNIENMIYVFENSVAKYLVDNLKIAPYKSAGYVFKNIENYNKWSFKIVVITTNGVYSFNRYIDYKTIGYY</sequence>
<accession>A0A6C0F018</accession>
<protein>
    <submittedName>
        <fullName evidence="2">Uncharacterized protein</fullName>
    </submittedName>
</protein>
<evidence type="ECO:0000256" key="1">
    <source>
        <dbReference type="SAM" id="MobiDB-lite"/>
    </source>
</evidence>
<feature type="region of interest" description="Disordered" evidence="1">
    <location>
        <begin position="12"/>
        <end position="46"/>
    </location>
</feature>
<dbReference type="AlphaFoldDB" id="A0A6C0F018"/>
<reference evidence="2" key="1">
    <citation type="journal article" date="2020" name="Nature">
        <title>Giant virus diversity and host interactions through global metagenomics.</title>
        <authorList>
            <person name="Schulz F."/>
            <person name="Roux S."/>
            <person name="Paez-Espino D."/>
            <person name="Jungbluth S."/>
            <person name="Walsh D.A."/>
            <person name="Denef V.J."/>
            <person name="McMahon K.D."/>
            <person name="Konstantinidis K.T."/>
            <person name="Eloe-Fadrosh E.A."/>
            <person name="Kyrpides N.C."/>
            <person name="Woyke T."/>
        </authorList>
    </citation>
    <scope>NUCLEOTIDE SEQUENCE</scope>
    <source>
        <strain evidence="2">GVMAG-M-3300009161-52</strain>
    </source>
</reference>
<proteinExistence type="predicted"/>
<organism evidence="2">
    <name type="scientific">viral metagenome</name>
    <dbReference type="NCBI Taxonomy" id="1070528"/>
    <lineage>
        <taxon>unclassified sequences</taxon>
        <taxon>metagenomes</taxon>
        <taxon>organismal metagenomes</taxon>
    </lineage>
</organism>
<evidence type="ECO:0000313" key="2">
    <source>
        <dbReference type="EMBL" id="QHT33879.1"/>
    </source>
</evidence>
<dbReference type="EMBL" id="MN738980">
    <property type="protein sequence ID" value="QHT33879.1"/>
    <property type="molecule type" value="Genomic_DNA"/>
</dbReference>
<name>A0A6C0F018_9ZZZZ</name>